<evidence type="ECO:0000313" key="1">
    <source>
        <dbReference type="EMBL" id="JAH73465.1"/>
    </source>
</evidence>
<protein>
    <submittedName>
        <fullName evidence="1">Uncharacterized protein</fullName>
    </submittedName>
</protein>
<organism evidence="1">
    <name type="scientific">Anguilla anguilla</name>
    <name type="common">European freshwater eel</name>
    <name type="synonym">Muraena anguilla</name>
    <dbReference type="NCBI Taxonomy" id="7936"/>
    <lineage>
        <taxon>Eukaryota</taxon>
        <taxon>Metazoa</taxon>
        <taxon>Chordata</taxon>
        <taxon>Craniata</taxon>
        <taxon>Vertebrata</taxon>
        <taxon>Euteleostomi</taxon>
        <taxon>Actinopterygii</taxon>
        <taxon>Neopterygii</taxon>
        <taxon>Teleostei</taxon>
        <taxon>Anguilliformes</taxon>
        <taxon>Anguillidae</taxon>
        <taxon>Anguilla</taxon>
    </lineage>
</organism>
<reference evidence="1" key="2">
    <citation type="journal article" date="2015" name="Fish Shellfish Immunol.">
        <title>Early steps in the European eel (Anguilla anguilla)-Vibrio vulnificus interaction in the gills: Role of the RtxA13 toxin.</title>
        <authorList>
            <person name="Callol A."/>
            <person name="Pajuelo D."/>
            <person name="Ebbesson L."/>
            <person name="Teles M."/>
            <person name="MacKenzie S."/>
            <person name="Amaro C."/>
        </authorList>
    </citation>
    <scope>NUCLEOTIDE SEQUENCE</scope>
</reference>
<accession>A0A0E9V7N4</accession>
<name>A0A0E9V7N4_ANGAN</name>
<sequence length="20" mass="2334">MPQVNQDRKMYFTVALTGFS</sequence>
<reference evidence="1" key="1">
    <citation type="submission" date="2014-11" db="EMBL/GenBank/DDBJ databases">
        <authorList>
            <person name="Amaro Gonzalez C."/>
        </authorList>
    </citation>
    <scope>NUCLEOTIDE SEQUENCE</scope>
</reference>
<dbReference type="EMBL" id="GBXM01035112">
    <property type="protein sequence ID" value="JAH73465.1"/>
    <property type="molecule type" value="Transcribed_RNA"/>
</dbReference>
<proteinExistence type="predicted"/>
<dbReference type="AlphaFoldDB" id="A0A0E9V7N4"/>